<dbReference type="InterPro" id="IPR058792">
    <property type="entry name" value="Beta-barrel_RND_2"/>
</dbReference>
<sequence length="393" mass="43232">MLIVIAPVLLFTSCKNDKKVAVNKDVYYTCSMHPQINEPKPGKCPICGMNLIQVQKSKAPKSDELLLSEQQIQLGNIVVDTIGKGVIGSETVLTATLNYDQQKLTSVSSRVMGRVDKLYHKNIGDYIKKGEPLMEVYSEELNNAKQEYLAALESRKILDNSLIDFDQVIKSAKTKLLLWGMSEAQINALSTSSKAKLTTTVFSNQSGYITELNVQEGEYVSEGGLIVQLADLSTLWVEAQVYTSQYSQINGNGSVTVQLPDIGKEISGKLEFVNPEISPDKRLNLIRITIPNQGNQLRPGMSAYVVLKGGQRNVLSLPMDAVIRDAKGATVWVQTSKNTFKNKMVTVGMESGDRIEITYGLTQGEAVVTRGAYLINSEYIFRIGSSPMAGMKM</sequence>
<comment type="caution">
    <text evidence="8">The sequence shown here is derived from an EMBL/GenBank/DDBJ whole genome shotgun (WGS) entry which is preliminary data.</text>
</comment>
<dbReference type="InterPro" id="IPR058627">
    <property type="entry name" value="MdtA-like_C"/>
</dbReference>
<dbReference type="Gene3D" id="2.40.30.170">
    <property type="match status" value="1"/>
</dbReference>
<dbReference type="InterPro" id="IPR051909">
    <property type="entry name" value="MFP_Cation_Efflux"/>
</dbReference>
<dbReference type="Pfam" id="PF25869">
    <property type="entry name" value="3HB_CusB"/>
    <property type="match status" value="1"/>
</dbReference>
<name>A0ABV8Q2H0_9BACT</name>
<gene>
    <name evidence="8" type="ORF">ACFOW1_15720</name>
</gene>
<feature type="domain" description="Multidrug resistance protein MdtA-like C-terminal permuted SH3" evidence="7">
    <location>
        <begin position="313"/>
        <end position="372"/>
    </location>
</feature>
<keyword evidence="2" id="KW-0813">Transport</keyword>
<protein>
    <submittedName>
        <fullName evidence="8">Efflux RND transporter periplasmic adaptor subunit</fullName>
    </submittedName>
</protein>
<evidence type="ECO:0000256" key="2">
    <source>
        <dbReference type="ARBA" id="ARBA00022448"/>
    </source>
</evidence>
<dbReference type="PANTHER" id="PTHR30097">
    <property type="entry name" value="CATION EFFLUX SYSTEM PROTEIN CUSB"/>
    <property type="match status" value="1"/>
</dbReference>
<dbReference type="NCBIfam" id="TIGR01730">
    <property type="entry name" value="RND_mfp"/>
    <property type="match status" value="1"/>
</dbReference>
<dbReference type="InterPro" id="IPR045800">
    <property type="entry name" value="HMBD"/>
</dbReference>
<comment type="similarity">
    <text evidence="1">Belongs to the membrane fusion protein (MFP) (TC 8.A.1) family.</text>
</comment>
<feature type="domain" description="Heavy metal binding" evidence="3">
    <location>
        <begin position="27"/>
        <end position="53"/>
    </location>
</feature>
<evidence type="ECO:0000259" key="7">
    <source>
        <dbReference type="Pfam" id="PF25967"/>
    </source>
</evidence>
<evidence type="ECO:0000313" key="9">
    <source>
        <dbReference type="Proteomes" id="UP001595906"/>
    </source>
</evidence>
<feature type="domain" description="CusB-like beta-barrel" evidence="6">
    <location>
        <begin position="234"/>
        <end position="309"/>
    </location>
</feature>
<reference evidence="9" key="1">
    <citation type="journal article" date="2019" name="Int. J. Syst. Evol. Microbiol.">
        <title>The Global Catalogue of Microorganisms (GCM) 10K type strain sequencing project: providing services to taxonomists for standard genome sequencing and annotation.</title>
        <authorList>
            <consortium name="The Broad Institute Genomics Platform"/>
            <consortium name="The Broad Institute Genome Sequencing Center for Infectious Disease"/>
            <person name="Wu L."/>
            <person name="Ma J."/>
        </authorList>
    </citation>
    <scope>NUCLEOTIDE SEQUENCE [LARGE SCALE GENOMIC DNA]</scope>
    <source>
        <strain evidence="9">CECT 8010</strain>
    </source>
</reference>
<evidence type="ECO:0000256" key="1">
    <source>
        <dbReference type="ARBA" id="ARBA00009477"/>
    </source>
</evidence>
<feature type="domain" description="CusB-like three alpha-helical bundle" evidence="4">
    <location>
        <begin position="140"/>
        <end position="195"/>
    </location>
</feature>
<dbReference type="InterPro" id="IPR058791">
    <property type="entry name" value="3HB_CusB"/>
</dbReference>
<evidence type="ECO:0000259" key="5">
    <source>
        <dbReference type="Pfam" id="PF25919"/>
    </source>
</evidence>
<dbReference type="Pfam" id="PF25954">
    <property type="entry name" value="Beta-barrel_RND_2"/>
    <property type="match status" value="1"/>
</dbReference>
<dbReference type="InterPro" id="IPR058790">
    <property type="entry name" value="BSH_CusB"/>
</dbReference>
<organism evidence="8 9">
    <name type="scientific">Parasediminibacterium paludis</name>
    <dbReference type="NCBI Taxonomy" id="908966"/>
    <lineage>
        <taxon>Bacteria</taxon>
        <taxon>Pseudomonadati</taxon>
        <taxon>Bacteroidota</taxon>
        <taxon>Chitinophagia</taxon>
        <taxon>Chitinophagales</taxon>
        <taxon>Chitinophagaceae</taxon>
        <taxon>Parasediminibacterium</taxon>
    </lineage>
</organism>
<dbReference type="PANTHER" id="PTHR30097:SF4">
    <property type="entry name" value="SLR6042 PROTEIN"/>
    <property type="match status" value="1"/>
</dbReference>
<evidence type="ECO:0000259" key="6">
    <source>
        <dbReference type="Pfam" id="PF25954"/>
    </source>
</evidence>
<dbReference type="SUPFAM" id="SSF111369">
    <property type="entry name" value="HlyD-like secretion proteins"/>
    <property type="match status" value="1"/>
</dbReference>
<dbReference type="EMBL" id="JBHSDC010000029">
    <property type="protein sequence ID" value="MFC4233350.1"/>
    <property type="molecule type" value="Genomic_DNA"/>
</dbReference>
<evidence type="ECO:0000259" key="3">
    <source>
        <dbReference type="Pfam" id="PF19335"/>
    </source>
</evidence>
<dbReference type="Pfam" id="PF19335">
    <property type="entry name" value="HMBD"/>
    <property type="match status" value="1"/>
</dbReference>
<feature type="domain" description="CusB-like barrel-sandwich hybrid" evidence="5">
    <location>
        <begin position="106"/>
        <end position="229"/>
    </location>
</feature>
<keyword evidence="9" id="KW-1185">Reference proteome</keyword>
<dbReference type="Pfam" id="PF25919">
    <property type="entry name" value="BSH_CusB"/>
    <property type="match status" value="1"/>
</dbReference>
<dbReference type="Pfam" id="PF25967">
    <property type="entry name" value="RND-MFP_C"/>
    <property type="match status" value="1"/>
</dbReference>
<proteinExistence type="inferred from homology"/>
<dbReference type="Gene3D" id="2.40.420.20">
    <property type="match status" value="1"/>
</dbReference>
<dbReference type="InterPro" id="IPR006143">
    <property type="entry name" value="RND_pump_MFP"/>
</dbReference>
<evidence type="ECO:0000259" key="4">
    <source>
        <dbReference type="Pfam" id="PF25869"/>
    </source>
</evidence>
<dbReference type="RefSeq" id="WP_379015589.1">
    <property type="nucleotide sequence ID" value="NZ_JBHSDC010000029.1"/>
</dbReference>
<accession>A0ABV8Q2H0</accession>
<dbReference type="Proteomes" id="UP001595906">
    <property type="component" value="Unassembled WGS sequence"/>
</dbReference>
<dbReference type="Gene3D" id="2.40.50.100">
    <property type="match status" value="1"/>
</dbReference>
<evidence type="ECO:0000313" key="8">
    <source>
        <dbReference type="EMBL" id="MFC4233350.1"/>
    </source>
</evidence>